<dbReference type="Proteomes" id="UP000886998">
    <property type="component" value="Unassembled WGS sequence"/>
</dbReference>
<feature type="domain" description="CCHC-type" evidence="2">
    <location>
        <begin position="29"/>
        <end position="45"/>
    </location>
</feature>
<dbReference type="SUPFAM" id="SSF57756">
    <property type="entry name" value="Retrovirus zinc finger-like domains"/>
    <property type="match status" value="1"/>
</dbReference>
<evidence type="ECO:0000256" key="1">
    <source>
        <dbReference type="PROSITE-ProRule" id="PRU00047"/>
    </source>
</evidence>
<dbReference type="GO" id="GO:0003676">
    <property type="term" value="F:nucleic acid binding"/>
    <property type="evidence" value="ECO:0007669"/>
    <property type="project" value="InterPro"/>
</dbReference>
<keyword evidence="1" id="KW-0862">Zinc</keyword>
<evidence type="ECO:0000259" key="2">
    <source>
        <dbReference type="PROSITE" id="PS50158"/>
    </source>
</evidence>
<proteinExistence type="predicted"/>
<dbReference type="AlphaFoldDB" id="A0A8X6XQK1"/>
<name>A0A8X6XQK1_9ARAC</name>
<keyword evidence="4" id="KW-1185">Reference proteome</keyword>
<keyword evidence="1" id="KW-0479">Metal-binding</keyword>
<protein>
    <recommendedName>
        <fullName evidence="2">CCHC-type domain-containing protein</fullName>
    </recommendedName>
</protein>
<keyword evidence="1" id="KW-0863">Zinc-finger</keyword>
<reference evidence="3" key="1">
    <citation type="submission" date="2020-08" db="EMBL/GenBank/DDBJ databases">
        <title>Multicomponent nature underlies the extraordinary mechanical properties of spider dragline silk.</title>
        <authorList>
            <person name="Kono N."/>
            <person name="Nakamura H."/>
            <person name="Mori M."/>
            <person name="Yoshida Y."/>
            <person name="Ohtoshi R."/>
            <person name="Malay A.D."/>
            <person name="Moran D.A.P."/>
            <person name="Tomita M."/>
            <person name="Numata K."/>
            <person name="Arakawa K."/>
        </authorList>
    </citation>
    <scope>NUCLEOTIDE SEQUENCE</scope>
</reference>
<evidence type="ECO:0000313" key="3">
    <source>
        <dbReference type="EMBL" id="GFY56774.1"/>
    </source>
</evidence>
<dbReference type="Gene3D" id="4.10.60.10">
    <property type="entry name" value="Zinc finger, CCHC-type"/>
    <property type="match status" value="1"/>
</dbReference>
<dbReference type="OrthoDB" id="3863715at2759"/>
<dbReference type="EMBL" id="BMAV01011142">
    <property type="protein sequence ID" value="GFY56774.1"/>
    <property type="molecule type" value="Genomic_DNA"/>
</dbReference>
<dbReference type="InterPro" id="IPR001878">
    <property type="entry name" value="Znf_CCHC"/>
</dbReference>
<dbReference type="Pfam" id="PF00098">
    <property type="entry name" value="zf-CCHC"/>
    <property type="match status" value="1"/>
</dbReference>
<accession>A0A8X6XQK1</accession>
<dbReference type="Gene3D" id="3.30.70.870">
    <property type="entry name" value="Elongation Factor G (Translational Gtpase), domain 3"/>
    <property type="match status" value="1"/>
</dbReference>
<evidence type="ECO:0000313" key="4">
    <source>
        <dbReference type="Proteomes" id="UP000886998"/>
    </source>
</evidence>
<dbReference type="InterPro" id="IPR036875">
    <property type="entry name" value="Znf_CCHC_sf"/>
</dbReference>
<organism evidence="3 4">
    <name type="scientific">Trichonephila inaurata madagascariensis</name>
    <dbReference type="NCBI Taxonomy" id="2747483"/>
    <lineage>
        <taxon>Eukaryota</taxon>
        <taxon>Metazoa</taxon>
        <taxon>Ecdysozoa</taxon>
        <taxon>Arthropoda</taxon>
        <taxon>Chelicerata</taxon>
        <taxon>Arachnida</taxon>
        <taxon>Araneae</taxon>
        <taxon>Araneomorphae</taxon>
        <taxon>Entelegynae</taxon>
        <taxon>Araneoidea</taxon>
        <taxon>Nephilidae</taxon>
        <taxon>Trichonephila</taxon>
        <taxon>Trichonephila inaurata</taxon>
    </lineage>
</organism>
<gene>
    <name evidence="3" type="ORF">TNIN_5971</name>
</gene>
<sequence length="122" mass="14040">MKAVKIESVLIEETQNISRNCMHKDKGLKCFRCETLGHKASECPDNDTKLGVAHLIVNKEKASNKKIIAGTEELHLEICLKNLEENHACIPLKKTDRVEIIPERMPKEVKRRAREKRCPRIK</sequence>
<dbReference type="GO" id="GO:0008270">
    <property type="term" value="F:zinc ion binding"/>
    <property type="evidence" value="ECO:0007669"/>
    <property type="project" value="UniProtKB-KW"/>
</dbReference>
<comment type="caution">
    <text evidence="3">The sequence shown here is derived from an EMBL/GenBank/DDBJ whole genome shotgun (WGS) entry which is preliminary data.</text>
</comment>
<dbReference type="PROSITE" id="PS50158">
    <property type="entry name" value="ZF_CCHC"/>
    <property type="match status" value="1"/>
</dbReference>